<protein>
    <submittedName>
        <fullName evidence="2">Class I SAM-dependent methyltransferase</fullName>
    </submittedName>
</protein>
<dbReference type="CDD" id="cd02440">
    <property type="entry name" value="AdoMet_MTases"/>
    <property type="match status" value="1"/>
</dbReference>
<dbReference type="Proteomes" id="UP000539052">
    <property type="component" value="Unassembled WGS sequence"/>
</dbReference>
<name>A0ABX1VR64_9FIRM</name>
<keyword evidence="2" id="KW-0808">Transferase</keyword>
<dbReference type="EMBL" id="JAAOXG010000020">
    <property type="protein sequence ID" value="NNJ30495.1"/>
    <property type="molecule type" value="Genomic_DNA"/>
</dbReference>
<sequence>MESSLFYEGMSKIYDLLDVIYFKNNDANPRKALYDYINQQDRKILDICTGTAANAIAVANLKRDAEIIGIDISKEMLNIAAKKVKKNGIDNIKLYQMDATDTKFKSKTFDTVLISLVLHEIPEELAEKILLEAKRVLKPEGRLLVIEWEEPQNLLKRILFYLIRKLEPKGFEQFLKIETKGYFEKYGLQILEIKHCDYTKVINLKKVTLE</sequence>
<dbReference type="SUPFAM" id="SSF53335">
    <property type="entry name" value="S-adenosyl-L-methionine-dependent methyltransferases"/>
    <property type="match status" value="1"/>
</dbReference>
<dbReference type="GO" id="GO:0032259">
    <property type="term" value="P:methylation"/>
    <property type="evidence" value="ECO:0007669"/>
    <property type="project" value="UniProtKB-KW"/>
</dbReference>
<dbReference type="Pfam" id="PF13649">
    <property type="entry name" value="Methyltransf_25"/>
    <property type="match status" value="1"/>
</dbReference>
<gene>
    <name evidence="2" type="ORF">G9470_11940</name>
</gene>
<keyword evidence="3" id="KW-1185">Reference proteome</keyword>
<dbReference type="GO" id="GO:0008168">
    <property type="term" value="F:methyltransferase activity"/>
    <property type="evidence" value="ECO:0007669"/>
    <property type="project" value="UniProtKB-KW"/>
</dbReference>
<proteinExistence type="predicted"/>
<accession>A0ABX1VR64</accession>
<dbReference type="PANTHER" id="PTHR43591">
    <property type="entry name" value="METHYLTRANSFERASE"/>
    <property type="match status" value="1"/>
</dbReference>
<reference evidence="2 3" key="1">
    <citation type="submission" date="2020-03" db="EMBL/GenBank/DDBJ databases">
        <title>Genome Sequence of industrial isolate, B5A.</title>
        <authorList>
            <person name="Sharma S."/>
            <person name="Patil P.B."/>
            <person name="Korpole S."/>
        </authorList>
    </citation>
    <scope>NUCLEOTIDE SEQUENCE [LARGE SCALE GENOMIC DNA]</scope>
    <source>
        <strain evidence="2 3">PI-S10-B5A</strain>
    </source>
</reference>
<organism evidence="2 3">
    <name type="scientific">Lacrimispora defluvii</name>
    <dbReference type="NCBI Taxonomy" id="2719233"/>
    <lineage>
        <taxon>Bacteria</taxon>
        <taxon>Bacillati</taxon>
        <taxon>Bacillota</taxon>
        <taxon>Clostridia</taxon>
        <taxon>Lachnospirales</taxon>
        <taxon>Lachnospiraceae</taxon>
        <taxon>Lacrimispora</taxon>
    </lineage>
</organism>
<comment type="caution">
    <text evidence="2">The sequence shown here is derived from an EMBL/GenBank/DDBJ whole genome shotgun (WGS) entry which is preliminary data.</text>
</comment>
<keyword evidence="2" id="KW-0489">Methyltransferase</keyword>
<dbReference type="Gene3D" id="3.40.50.150">
    <property type="entry name" value="Vaccinia Virus protein VP39"/>
    <property type="match status" value="1"/>
</dbReference>
<dbReference type="InterPro" id="IPR029063">
    <property type="entry name" value="SAM-dependent_MTases_sf"/>
</dbReference>
<dbReference type="RefSeq" id="WP_170821648.1">
    <property type="nucleotide sequence ID" value="NZ_JAAOXG010000020.1"/>
</dbReference>
<evidence type="ECO:0000259" key="1">
    <source>
        <dbReference type="Pfam" id="PF13649"/>
    </source>
</evidence>
<dbReference type="InterPro" id="IPR041698">
    <property type="entry name" value="Methyltransf_25"/>
</dbReference>
<dbReference type="PANTHER" id="PTHR43591:SF24">
    <property type="entry name" value="2-METHOXY-6-POLYPRENYL-1,4-BENZOQUINOL METHYLASE, MITOCHONDRIAL"/>
    <property type="match status" value="1"/>
</dbReference>
<feature type="domain" description="Methyltransferase" evidence="1">
    <location>
        <begin position="44"/>
        <end position="141"/>
    </location>
</feature>
<evidence type="ECO:0000313" key="2">
    <source>
        <dbReference type="EMBL" id="NNJ30495.1"/>
    </source>
</evidence>
<evidence type="ECO:0000313" key="3">
    <source>
        <dbReference type="Proteomes" id="UP000539052"/>
    </source>
</evidence>